<protein>
    <submittedName>
        <fullName evidence="2">Uncharacterized protein</fullName>
    </submittedName>
</protein>
<evidence type="ECO:0000313" key="2">
    <source>
        <dbReference type="EMBL" id="GEO11457.1"/>
    </source>
</evidence>
<evidence type="ECO:0000256" key="1">
    <source>
        <dbReference type="SAM" id="Phobius"/>
    </source>
</evidence>
<keyword evidence="3" id="KW-1185">Reference proteome</keyword>
<name>A0A512BI12_9BACT</name>
<sequence>MKHKTNFRLILAILAVGIVVLFLEKRRTENRRNATKETRKINNEETNFNVSNTDYIFFEPLSKYLFISLEN</sequence>
<dbReference type="AlphaFoldDB" id="A0A512BI12"/>
<comment type="caution">
    <text evidence="2">The sequence shown here is derived from an EMBL/GenBank/DDBJ whole genome shotgun (WGS) entry which is preliminary data.</text>
</comment>
<evidence type="ECO:0000313" key="3">
    <source>
        <dbReference type="Proteomes" id="UP000321513"/>
    </source>
</evidence>
<keyword evidence="1" id="KW-0472">Membrane</keyword>
<keyword evidence="1" id="KW-1133">Transmembrane helix</keyword>
<proteinExistence type="predicted"/>
<dbReference type="EMBL" id="BJYT01000022">
    <property type="protein sequence ID" value="GEO11457.1"/>
    <property type="molecule type" value="Genomic_DNA"/>
</dbReference>
<feature type="transmembrane region" description="Helical" evidence="1">
    <location>
        <begin position="6"/>
        <end position="23"/>
    </location>
</feature>
<keyword evidence="1" id="KW-0812">Transmembrane</keyword>
<dbReference type="Proteomes" id="UP000321513">
    <property type="component" value="Unassembled WGS sequence"/>
</dbReference>
<dbReference type="RefSeq" id="WP_147205564.1">
    <property type="nucleotide sequence ID" value="NZ_BJYT01000022.1"/>
</dbReference>
<gene>
    <name evidence="2" type="ORF">SAE01_39530</name>
</gene>
<reference evidence="2 3" key="1">
    <citation type="submission" date="2019-07" db="EMBL/GenBank/DDBJ databases">
        <title>Whole genome shotgun sequence of Segetibacter aerophilus NBRC 106135.</title>
        <authorList>
            <person name="Hosoyama A."/>
            <person name="Uohara A."/>
            <person name="Ohji S."/>
            <person name="Ichikawa N."/>
        </authorList>
    </citation>
    <scope>NUCLEOTIDE SEQUENCE [LARGE SCALE GENOMIC DNA]</scope>
    <source>
        <strain evidence="2 3">NBRC 106135</strain>
    </source>
</reference>
<organism evidence="2 3">
    <name type="scientific">Segetibacter aerophilus</name>
    <dbReference type="NCBI Taxonomy" id="670293"/>
    <lineage>
        <taxon>Bacteria</taxon>
        <taxon>Pseudomonadati</taxon>
        <taxon>Bacteroidota</taxon>
        <taxon>Chitinophagia</taxon>
        <taxon>Chitinophagales</taxon>
        <taxon>Chitinophagaceae</taxon>
        <taxon>Segetibacter</taxon>
    </lineage>
</organism>
<accession>A0A512BI12</accession>